<dbReference type="PANTHER" id="PTHR42715:SF12">
    <property type="entry name" value="BETA-GLUCOSIDASE G-RELATED"/>
    <property type="match status" value="1"/>
</dbReference>
<evidence type="ECO:0000256" key="6">
    <source>
        <dbReference type="ARBA" id="ARBA00010059"/>
    </source>
</evidence>
<dbReference type="InterPro" id="IPR001764">
    <property type="entry name" value="Glyco_hydro_3_N"/>
</dbReference>
<keyword evidence="13 17" id="KW-0119">Carbohydrate metabolism</keyword>
<feature type="compositionally biased region" description="Polar residues" evidence="18">
    <location>
        <begin position="1129"/>
        <end position="1142"/>
    </location>
</feature>
<evidence type="ECO:0000256" key="12">
    <source>
        <dbReference type="ARBA" id="ARBA00023242"/>
    </source>
</evidence>
<keyword evidence="12" id="KW-0539">Nucleus</keyword>
<evidence type="ECO:0000256" key="9">
    <source>
        <dbReference type="ARBA" id="ARBA00022801"/>
    </source>
</evidence>
<dbReference type="Pfam" id="PF00933">
    <property type="entry name" value="Glyco_hydro_3"/>
    <property type="match status" value="1"/>
</dbReference>
<dbReference type="InterPro" id="IPR019800">
    <property type="entry name" value="Glyco_hydro_3_AS"/>
</dbReference>
<dbReference type="PROSITE" id="PS00775">
    <property type="entry name" value="GLYCOSYL_HYDROL_F3"/>
    <property type="match status" value="1"/>
</dbReference>
<gene>
    <name evidence="21" type="ORF">G7K_0976-t1</name>
</gene>
<comment type="function">
    <text evidence="16">Beta-glucosidases are one of a number of cellulolytic enzymes involved in the degradation of cellulosic biomass. Catalyzes the last step releasing glucose from the inhibitory cellobiose.</text>
</comment>
<dbReference type="InterPro" id="IPR026891">
    <property type="entry name" value="Fn3-like"/>
</dbReference>
<keyword evidence="8 19" id="KW-0732">Signal</keyword>
<keyword evidence="22" id="KW-1185">Reference proteome</keyword>
<dbReference type="Proteomes" id="UP000033140">
    <property type="component" value="Unassembled WGS sequence"/>
</dbReference>
<dbReference type="SUPFAM" id="SSF50784">
    <property type="entry name" value="Transcription factor IIA (TFIIA), beta-barrel domain"/>
    <property type="match status" value="1"/>
</dbReference>
<dbReference type="EMBL" id="BACD03000005">
    <property type="protein sequence ID" value="GAO46754.1"/>
    <property type="molecule type" value="Genomic_DNA"/>
</dbReference>
<evidence type="ECO:0000256" key="2">
    <source>
        <dbReference type="ARBA" id="ARBA00004123"/>
    </source>
</evidence>
<dbReference type="FunFam" id="3.20.20.300:FF:000002">
    <property type="entry name" value="Probable beta-glucosidase"/>
    <property type="match status" value="1"/>
</dbReference>
<dbReference type="Gene3D" id="3.40.50.1700">
    <property type="entry name" value="Glycoside hydrolase family 3 C-terminal domain"/>
    <property type="match status" value="1"/>
</dbReference>
<evidence type="ECO:0000256" key="11">
    <source>
        <dbReference type="ARBA" id="ARBA00023180"/>
    </source>
</evidence>
<dbReference type="Pfam" id="PF01915">
    <property type="entry name" value="Glyco_hydro_3_C"/>
    <property type="match status" value="1"/>
</dbReference>
<comment type="similarity">
    <text evidence="6">Belongs to the TFIIA subunit 1 family.</text>
</comment>
<evidence type="ECO:0000313" key="21">
    <source>
        <dbReference type="EMBL" id="GAO46754.1"/>
    </source>
</evidence>
<evidence type="ECO:0000256" key="3">
    <source>
        <dbReference type="ARBA" id="ARBA00004613"/>
    </source>
</evidence>
<dbReference type="InterPro" id="IPR002772">
    <property type="entry name" value="Glyco_hydro_3_C"/>
</dbReference>
<keyword evidence="15 17" id="KW-0624">Polysaccharide degradation</keyword>
<protein>
    <recommendedName>
        <fullName evidence="17">beta-glucosidase</fullName>
        <ecNumber evidence="17">3.2.1.21</ecNumber>
    </recommendedName>
</protein>
<dbReference type="SUPFAM" id="SSF52279">
    <property type="entry name" value="Beta-D-glucan exohydrolase, C-terminal domain"/>
    <property type="match status" value="1"/>
</dbReference>
<dbReference type="Gene3D" id="1.10.287.100">
    <property type="match status" value="1"/>
</dbReference>
<comment type="pathway">
    <text evidence="4 17">Glycan metabolism; cellulose degradation.</text>
</comment>
<keyword evidence="9 17" id="KW-0378">Hydrolase</keyword>
<comment type="caution">
    <text evidence="21">The sequence shown here is derived from an EMBL/GenBank/DDBJ whole genome shotgun (WGS) entry which is preliminary data.</text>
</comment>
<evidence type="ECO:0000256" key="14">
    <source>
        <dbReference type="ARBA" id="ARBA00023295"/>
    </source>
</evidence>
<dbReference type="InterPro" id="IPR017853">
    <property type="entry name" value="GH"/>
</dbReference>
<feature type="chain" id="PRO_5002430397" description="beta-glucosidase" evidence="19">
    <location>
        <begin position="19"/>
        <end position="1279"/>
    </location>
</feature>
<dbReference type="FunFam" id="3.40.50.1700:FF:000003">
    <property type="entry name" value="Probable beta-glucosidase"/>
    <property type="match status" value="1"/>
</dbReference>
<dbReference type="Gene3D" id="3.20.20.300">
    <property type="entry name" value="Glycoside hydrolase, family 3, N-terminal domain"/>
    <property type="match status" value="1"/>
</dbReference>
<dbReference type="OMA" id="HNISATC"/>
<dbReference type="SMART" id="SM01371">
    <property type="entry name" value="TFIIA"/>
    <property type="match status" value="1"/>
</dbReference>
<evidence type="ECO:0000256" key="13">
    <source>
        <dbReference type="ARBA" id="ARBA00023277"/>
    </source>
</evidence>
<organism evidence="21 22">
    <name type="scientific">Saitoella complicata (strain BCRC 22490 / CBS 7301 / JCM 7358 / NBRC 10748 / NRRL Y-17804)</name>
    <dbReference type="NCBI Taxonomy" id="698492"/>
    <lineage>
        <taxon>Eukaryota</taxon>
        <taxon>Fungi</taxon>
        <taxon>Dikarya</taxon>
        <taxon>Ascomycota</taxon>
        <taxon>Taphrinomycotina</taxon>
        <taxon>Taphrinomycotina incertae sedis</taxon>
        <taxon>Saitoella</taxon>
    </lineage>
</organism>
<evidence type="ECO:0000256" key="8">
    <source>
        <dbReference type="ARBA" id="ARBA00022729"/>
    </source>
</evidence>
<reference evidence="21 22" key="2">
    <citation type="journal article" date="2014" name="J. Gen. Appl. Microbiol.">
        <title>The early diverging ascomycetous budding yeast Saitoella complicata has three histone deacetylases belonging to the Clr6, Hos2, and Rpd3 lineages.</title>
        <authorList>
            <person name="Nishida H."/>
            <person name="Matsumoto T."/>
            <person name="Kondo S."/>
            <person name="Hamamoto M."/>
            <person name="Yoshikawa H."/>
        </authorList>
    </citation>
    <scope>NUCLEOTIDE SEQUENCE [LARGE SCALE GENOMIC DNA]</scope>
    <source>
        <strain evidence="21 22">NRRL Y-17804</strain>
    </source>
</reference>
<dbReference type="EC" id="3.2.1.21" evidence="17"/>
<evidence type="ECO:0000259" key="20">
    <source>
        <dbReference type="SMART" id="SM01217"/>
    </source>
</evidence>
<comment type="catalytic activity">
    <reaction evidence="1 17">
        <text>Hydrolysis of terminal, non-reducing beta-D-glucosyl residues with release of beta-D-glucose.</text>
        <dbReference type="EC" id="3.2.1.21"/>
    </reaction>
</comment>
<dbReference type="GO" id="GO:0008422">
    <property type="term" value="F:beta-glucosidase activity"/>
    <property type="evidence" value="ECO:0007669"/>
    <property type="project" value="UniProtKB-EC"/>
</dbReference>
<proteinExistence type="inferred from homology"/>
<comment type="similarity">
    <text evidence="5 17">Belongs to the glycosyl hydrolase 3 family.</text>
</comment>
<accession>A0A0E9NA97</accession>
<dbReference type="InterPro" id="IPR036881">
    <property type="entry name" value="Glyco_hydro_3_C_sf"/>
</dbReference>
<evidence type="ECO:0000313" key="22">
    <source>
        <dbReference type="Proteomes" id="UP000033140"/>
    </source>
</evidence>
<dbReference type="AlphaFoldDB" id="A0A0E9NA97"/>
<evidence type="ECO:0000256" key="15">
    <source>
        <dbReference type="ARBA" id="ARBA00023326"/>
    </source>
</evidence>
<feature type="domain" description="Fibronectin type III-like" evidence="20">
    <location>
        <begin position="810"/>
        <end position="871"/>
    </location>
</feature>
<feature type="signal peptide" evidence="19">
    <location>
        <begin position="1"/>
        <end position="18"/>
    </location>
</feature>
<keyword evidence="14 17" id="KW-0326">Glycosidase</keyword>
<evidence type="ECO:0000256" key="7">
    <source>
        <dbReference type="ARBA" id="ARBA00022525"/>
    </source>
</evidence>
<dbReference type="SUPFAM" id="SSF51445">
    <property type="entry name" value="(Trans)glycosidases"/>
    <property type="match status" value="1"/>
</dbReference>
<reference evidence="21 22" key="1">
    <citation type="journal article" date="2011" name="J. Gen. Appl. Microbiol.">
        <title>Draft genome sequencing of the enigmatic yeast Saitoella complicata.</title>
        <authorList>
            <person name="Nishida H."/>
            <person name="Hamamoto M."/>
            <person name="Sugiyama J."/>
        </authorList>
    </citation>
    <scope>NUCLEOTIDE SEQUENCE [LARGE SCALE GENOMIC DNA]</scope>
    <source>
        <strain evidence="21 22">NRRL Y-17804</strain>
    </source>
</reference>
<dbReference type="InterPro" id="IPR013783">
    <property type="entry name" value="Ig-like_fold"/>
</dbReference>
<evidence type="ECO:0000256" key="4">
    <source>
        <dbReference type="ARBA" id="ARBA00004987"/>
    </source>
</evidence>
<evidence type="ECO:0000256" key="1">
    <source>
        <dbReference type="ARBA" id="ARBA00000448"/>
    </source>
</evidence>
<dbReference type="InterPro" id="IPR004855">
    <property type="entry name" value="TFIIA_asu/bsu"/>
</dbReference>
<dbReference type="SMART" id="SM01217">
    <property type="entry name" value="Fn3_like"/>
    <property type="match status" value="1"/>
</dbReference>
<dbReference type="InterPro" id="IPR009088">
    <property type="entry name" value="TFIIA_b-brl"/>
</dbReference>
<evidence type="ECO:0000256" key="17">
    <source>
        <dbReference type="RuleBase" id="RU361161"/>
    </source>
</evidence>
<dbReference type="UniPathway" id="UPA00696"/>
<dbReference type="STRING" id="698492.A0A0E9NA97"/>
<evidence type="ECO:0000256" key="16">
    <source>
        <dbReference type="ARBA" id="ARBA00024983"/>
    </source>
</evidence>
<name>A0A0E9NA97_SAICN</name>
<evidence type="ECO:0000256" key="10">
    <source>
        <dbReference type="ARBA" id="ARBA00023163"/>
    </source>
</evidence>
<dbReference type="InterPro" id="IPR036962">
    <property type="entry name" value="Glyco_hydro_3_N_sf"/>
</dbReference>
<evidence type="ECO:0000256" key="18">
    <source>
        <dbReference type="SAM" id="MobiDB-lite"/>
    </source>
</evidence>
<keyword evidence="7" id="KW-0964">Secreted</keyword>
<dbReference type="PANTHER" id="PTHR42715">
    <property type="entry name" value="BETA-GLUCOSIDASE"/>
    <property type="match status" value="1"/>
</dbReference>
<dbReference type="InterPro" id="IPR050288">
    <property type="entry name" value="Cellulose_deg_GH3"/>
</dbReference>
<feature type="compositionally biased region" description="Acidic residues" evidence="18">
    <location>
        <begin position="1204"/>
        <end position="1219"/>
    </location>
</feature>
<feature type="region of interest" description="Disordered" evidence="18">
    <location>
        <begin position="883"/>
        <end position="904"/>
    </location>
</feature>
<keyword evidence="10" id="KW-0804">Transcription</keyword>
<sequence>MMISCLAMAAVLAGSVTAQAPNDTYESNPSIYYPRPTEGYFPSPRGAGLGNWSAAYDSARAMVQQLNLLEKVNITTGTGWEYGPCVGNTGAVPRMGIPSLCLQDSPLGVRNADYVSAFPAGMTAAMTWDRTLMRLRGEAMGAEHHGKGVHVQLGPVAGPLGRNAAGGRNWEGFSVDPYLTGAAMYETIIGIQSQGVIACAKHFIGNEQEHFRQMGESNGYHTHKNVTDSISANIDDQTMHELYLWPFAEAVRADVGSFMCSYNQVNNSYACQNAHLLNGLLKDELAFQGFVMTDWGAHHSGVESALAGLDMSMPGDQAFGDGLSFWGGNLTEAVMNGSVPIWRMDDMVTRILAAWYFMGQDDDYPETNFNAWTLTTEGYEFPPTKQGWEKVNEHVNVMADHYKVIRQIGAEANVLLKNVNCTLPFNPSKPLAQIGIFGSDAGPGMYGPNACSDRGCDNGTLAMGWGSGSDNFPYLITPLEAIQERAVQDATVVQWVIDDYAYAQINSTIAQVQDAPSGACLVFANADSGEGYISVDGNEGDRNNLTLWHAGDKLIQTVADQCENTIVVIHGVGAVDMESWIEHENVTAVIFAGLPGQESGNSLVDTLWGVINPSGRLPFSIAKNYEDYGTDVMYEPNFPVPQDNFTECNLIDYRRFLTLNVTPRYWFGEGMSYTTFEYSEFNVANILNTTYAPRPATPTLAFLDESIPARSELYMPTSVSSVSGFIYPYLPSPTAQASSNAAWSNSTWNEAAATTSSSAPALNSGEGMNNFSTFPYSEDGGGVGGNPSLYDVLYNVTFTVTNTGPLYGGIVPQVYYTFDNDDQTFLRGFDKIFLEPGESKEVRIHLTRKDVSRYHGGWVQQSGVVSLRNHAGDKSKFTEWITGGPWYDSTERQRPPQQAKDPESTTGISAFLLLPQRGILVPEPACTGSLNADVVVNQYRPPSKQTSPSSPRRLKLHSTLRQPYSDRLTHSPCRTTLSYGDLYAHIIKETIDSSRTDFEEYGMDDTTLQELMSSWQHKLTQQGVAHFPWDPAPAPVPMPQIPQYGGLPQDPMGGHQRQHHMQIKSDPLALPGDPNAGLQLPGGNGNGGGVYIKSDPDAVPGQSVFDSQNPGGVGGVGGAGLAAMRAAQHIQSMSGSRTSTASPGLMLPQHDGPAPLPPTRSVVSIPAAAAASTLRMPQHDGPPADFDHLGIPQPQIIKPPTSTSDDEDAINSDLDDSDDGGVNSDGENADDDENAQTLWCQYEKVQRTKNKWKCVLKDGVVTIDGKEYVFGRGAGEFEW</sequence>
<dbReference type="CDD" id="cd07976">
    <property type="entry name" value="TFIIA_alpha_beta_like"/>
    <property type="match status" value="1"/>
</dbReference>
<dbReference type="GO" id="GO:0030245">
    <property type="term" value="P:cellulose catabolic process"/>
    <property type="evidence" value="ECO:0007669"/>
    <property type="project" value="UniProtKB-UniPathway"/>
</dbReference>
<keyword evidence="11" id="KW-0325">Glycoprotein</keyword>
<dbReference type="Gene3D" id="2.30.18.10">
    <property type="entry name" value="Transcription factor IIA (TFIIA), beta-barrel domain"/>
    <property type="match status" value="1"/>
</dbReference>
<dbReference type="Pfam" id="PF14310">
    <property type="entry name" value="Fn3-like"/>
    <property type="match status" value="1"/>
</dbReference>
<dbReference type="Gene3D" id="2.60.40.10">
    <property type="entry name" value="Immunoglobulins"/>
    <property type="match status" value="1"/>
</dbReference>
<dbReference type="GO" id="GO:0005576">
    <property type="term" value="C:extracellular region"/>
    <property type="evidence" value="ECO:0007669"/>
    <property type="project" value="UniProtKB-SubCell"/>
</dbReference>
<evidence type="ECO:0000256" key="5">
    <source>
        <dbReference type="ARBA" id="ARBA00005336"/>
    </source>
</evidence>
<comment type="subcellular location">
    <subcellularLocation>
        <location evidence="2">Nucleus</location>
    </subcellularLocation>
    <subcellularLocation>
        <location evidence="3">Secreted</location>
    </subcellularLocation>
</comment>
<feature type="region of interest" description="Disordered" evidence="18">
    <location>
        <begin position="1127"/>
        <end position="1234"/>
    </location>
</feature>
<reference evidence="21 22" key="3">
    <citation type="journal article" date="2015" name="Genome Announc.">
        <title>Draft Genome Sequence of the Archiascomycetous Yeast Saitoella complicata.</title>
        <authorList>
            <person name="Yamauchi K."/>
            <person name="Kondo S."/>
            <person name="Hamamoto M."/>
            <person name="Takahashi Y."/>
            <person name="Ogura Y."/>
            <person name="Hayashi T."/>
            <person name="Nishida H."/>
        </authorList>
    </citation>
    <scope>NUCLEOTIDE SEQUENCE [LARGE SCALE GENOMIC DNA]</scope>
    <source>
        <strain evidence="21 22">NRRL Y-17804</strain>
    </source>
</reference>
<dbReference type="PRINTS" id="PR00133">
    <property type="entry name" value="GLHYDRLASE3"/>
</dbReference>
<dbReference type="Pfam" id="PF03153">
    <property type="entry name" value="TFIIA"/>
    <property type="match status" value="1"/>
</dbReference>
<evidence type="ECO:0000256" key="19">
    <source>
        <dbReference type="SAM" id="SignalP"/>
    </source>
</evidence>
<dbReference type="GO" id="GO:0005672">
    <property type="term" value="C:transcription factor TFIIA complex"/>
    <property type="evidence" value="ECO:0007669"/>
    <property type="project" value="InterPro"/>
</dbReference>
<dbReference type="SUPFAM" id="SSF47396">
    <property type="entry name" value="Transcription factor IIA (TFIIA), alpha-helical domain"/>
    <property type="match status" value="1"/>
</dbReference>
<dbReference type="GO" id="GO:0006367">
    <property type="term" value="P:transcription initiation at RNA polymerase II promoter"/>
    <property type="evidence" value="ECO:0007669"/>
    <property type="project" value="InterPro"/>
</dbReference>